<dbReference type="AlphaFoldDB" id="A0A165BR12"/>
<evidence type="ECO:0000313" key="3">
    <source>
        <dbReference type="EMBL" id="KZV81094.1"/>
    </source>
</evidence>
<organism evidence="3 4">
    <name type="scientific">Exidia glandulosa HHB12029</name>
    <dbReference type="NCBI Taxonomy" id="1314781"/>
    <lineage>
        <taxon>Eukaryota</taxon>
        <taxon>Fungi</taxon>
        <taxon>Dikarya</taxon>
        <taxon>Basidiomycota</taxon>
        <taxon>Agaricomycotina</taxon>
        <taxon>Agaricomycetes</taxon>
        <taxon>Auriculariales</taxon>
        <taxon>Exidiaceae</taxon>
        <taxon>Exidia</taxon>
    </lineage>
</organism>
<evidence type="ECO:0000259" key="2">
    <source>
        <dbReference type="Pfam" id="PF12937"/>
    </source>
</evidence>
<dbReference type="EMBL" id="KV426419">
    <property type="protein sequence ID" value="KZV81094.1"/>
    <property type="molecule type" value="Genomic_DNA"/>
</dbReference>
<proteinExistence type="predicted"/>
<dbReference type="Proteomes" id="UP000077266">
    <property type="component" value="Unassembled WGS sequence"/>
</dbReference>
<reference evidence="3 4" key="1">
    <citation type="journal article" date="2016" name="Mol. Biol. Evol.">
        <title>Comparative Genomics of Early-Diverging Mushroom-Forming Fungi Provides Insights into the Origins of Lignocellulose Decay Capabilities.</title>
        <authorList>
            <person name="Nagy L.G."/>
            <person name="Riley R."/>
            <person name="Tritt A."/>
            <person name="Adam C."/>
            <person name="Daum C."/>
            <person name="Floudas D."/>
            <person name="Sun H."/>
            <person name="Yadav J.S."/>
            <person name="Pangilinan J."/>
            <person name="Larsson K.H."/>
            <person name="Matsuura K."/>
            <person name="Barry K."/>
            <person name="Labutti K."/>
            <person name="Kuo R."/>
            <person name="Ohm R.A."/>
            <person name="Bhattacharya S.S."/>
            <person name="Shirouzu T."/>
            <person name="Yoshinaga Y."/>
            <person name="Martin F.M."/>
            <person name="Grigoriev I.V."/>
            <person name="Hibbett D.S."/>
        </authorList>
    </citation>
    <scope>NUCLEOTIDE SEQUENCE [LARGE SCALE GENOMIC DNA]</scope>
    <source>
        <strain evidence="3 4">HHB12029</strain>
    </source>
</reference>
<accession>A0A165BR12</accession>
<protein>
    <recommendedName>
        <fullName evidence="2">F-box domain-containing protein</fullName>
    </recommendedName>
</protein>
<dbReference type="OrthoDB" id="2269034at2759"/>
<gene>
    <name evidence="3" type="ORF">EXIGLDRAFT_731809</name>
</gene>
<dbReference type="Gene3D" id="3.80.10.10">
    <property type="entry name" value="Ribonuclease Inhibitor"/>
    <property type="match status" value="1"/>
</dbReference>
<evidence type="ECO:0000313" key="4">
    <source>
        <dbReference type="Proteomes" id="UP000077266"/>
    </source>
</evidence>
<dbReference type="InParanoid" id="A0A165BR12"/>
<dbReference type="InterPro" id="IPR001810">
    <property type="entry name" value="F-box_dom"/>
</dbReference>
<dbReference type="InterPro" id="IPR036047">
    <property type="entry name" value="F-box-like_dom_sf"/>
</dbReference>
<name>A0A165BR12_EXIGL</name>
<dbReference type="SUPFAM" id="SSF81383">
    <property type="entry name" value="F-box domain"/>
    <property type="match status" value="1"/>
</dbReference>
<feature type="region of interest" description="Disordered" evidence="1">
    <location>
        <begin position="1"/>
        <end position="27"/>
    </location>
</feature>
<feature type="domain" description="F-box" evidence="2">
    <location>
        <begin position="56"/>
        <end position="102"/>
    </location>
</feature>
<evidence type="ECO:0000256" key="1">
    <source>
        <dbReference type="SAM" id="MobiDB-lite"/>
    </source>
</evidence>
<dbReference type="InterPro" id="IPR032675">
    <property type="entry name" value="LRR_dom_sf"/>
</dbReference>
<keyword evidence="4" id="KW-1185">Reference proteome</keyword>
<sequence length="457" mass="50263">MSSFNAGSADARADTNSPRTVNDETERIGPWSALQEARVSAGAPQTVAREKRNLIIRLPDELLSAIFLAVPNAVGHAFALAGTCKWWRAVALSMRHLWARVSCVLEGTVDFAAQGRLAEYLRTHLARAGSILLDARIEYSCEGTWLLGDLRAALLAVWQRSEKFELVTSLEFDRDDDPFDFLRAHAPHLVDLRVDQTISMQLDSDDRAALELALRAPKLKKFSFGGAMLVFDPDFDGAAAVVEAEVLVDFLDGDSLPDLFACFPHLEKLHLFMSCDLLANSVVHSDRLLAMRLQLPSGTINQTTADALRFPSLLAAYVHIMESHTLKPDVIRSFMSNALGNVLKLHLHFDLVPGFAEGIAVCTRLRHLVLRSILIPITDADEPVALVEALGSADRLSGSWPCPQLETITIYGKIAESVFAQKLVALAEARRALPVPITRIEVEGFDALQMRLNEILG</sequence>
<dbReference type="Pfam" id="PF12937">
    <property type="entry name" value="F-box-like"/>
    <property type="match status" value="1"/>
</dbReference>